<feature type="compositionally biased region" description="Polar residues" evidence="1">
    <location>
        <begin position="48"/>
        <end position="60"/>
    </location>
</feature>
<protein>
    <submittedName>
        <fullName evidence="2">Uncharacterized protein</fullName>
    </submittedName>
</protein>
<evidence type="ECO:0000313" key="3">
    <source>
        <dbReference type="Proteomes" id="UP001159363"/>
    </source>
</evidence>
<evidence type="ECO:0000256" key="1">
    <source>
        <dbReference type="SAM" id="MobiDB-lite"/>
    </source>
</evidence>
<proteinExistence type="predicted"/>
<feature type="region of interest" description="Disordered" evidence="1">
    <location>
        <begin position="44"/>
        <end position="63"/>
    </location>
</feature>
<accession>A0ABQ9GXP0</accession>
<reference evidence="2 3" key="1">
    <citation type="submission" date="2023-02" db="EMBL/GenBank/DDBJ databases">
        <title>LHISI_Scaffold_Assembly.</title>
        <authorList>
            <person name="Stuart O.P."/>
            <person name="Cleave R."/>
            <person name="Magrath M.J.L."/>
            <person name="Mikheyev A.S."/>
        </authorList>
    </citation>
    <scope>NUCLEOTIDE SEQUENCE [LARGE SCALE GENOMIC DNA]</scope>
    <source>
        <strain evidence="2">Daus_M_001</strain>
        <tissue evidence="2">Leg muscle</tissue>
    </source>
</reference>
<organism evidence="2 3">
    <name type="scientific">Dryococelus australis</name>
    <dbReference type="NCBI Taxonomy" id="614101"/>
    <lineage>
        <taxon>Eukaryota</taxon>
        <taxon>Metazoa</taxon>
        <taxon>Ecdysozoa</taxon>
        <taxon>Arthropoda</taxon>
        <taxon>Hexapoda</taxon>
        <taxon>Insecta</taxon>
        <taxon>Pterygota</taxon>
        <taxon>Neoptera</taxon>
        <taxon>Polyneoptera</taxon>
        <taxon>Phasmatodea</taxon>
        <taxon>Verophasmatodea</taxon>
        <taxon>Anareolatae</taxon>
        <taxon>Phasmatidae</taxon>
        <taxon>Eurycanthinae</taxon>
        <taxon>Dryococelus</taxon>
    </lineage>
</organism>
<evidence type="ECO:0000313" key="2">
    <source>
        <dbReference type="EMBL" id="KAJ8876764.1"/>
    </source>
</evidence>
<name>A0ABQ9GXP0_9NEOP</name>
<dbReference type="Proteomes" id="UP001159363">
    <property type="component" value="Chromosome 7"/>
</dbReference>
<sequence>MLRHAPATAIGRFDGSIHLWKRGGYGAASECKRGKPAVTHKTRRLAASSGTMSSAKNPGVTSPGIEPDSLWQEASTDIAAPTTTCNCVEESALSIAQSTKRTGLNLLPCNSGFSGMVIVPDDAVDRQVFSGISRFPHLFVPTLLHSHLNSTPSVLKSSLLSAA</sequence>
<dbReference type="EMBL" id="JARBHB010000008">
    <property type="protein sequence ID" value="KAJ8876764.1"/>
    <property type="molecule type" value="Genomic_DNA"/>
</dbReference>
<comment type="caution">
    <text evidence="2">The sequence shown here is derived from an EMBL/GenBank/DDBJ whole genome shotgun (WGS) entry which is preliminary data.</text>
</comment>
<gene>
    <name evidence="2" type="ORF">PR048_021211</name>
</gene>
<keyword evidence="3" id="KW-1185">Reference proteome</keyword>